<feature type="transmembrane region" description="Helical" evidence="2">
    <location>
        <begin position="259"/>
        <end position="278"/>
    </location>
</feature>
<keyword evidence="2" id="KW-0812">Transmembrane</keyword>
<feature type="transmembrane region" description="Helical" evidence="2">
    <location>
        <begin position="284"/>
        <end position="302"/>
    </location>
</feature>
<dbReference type="PANTHER" id="PTHR12715:SF4">
    <property type="entry name" value="EAMA DOMAIN-CONTAINING PROTEIN"/>
    <property type="match status" value="1"/>
</dbReference>
<dbReference type="InterPro" id="IPR000620">
    <property type="entry name" value="EamA_dom"/>
</dbReference>
<evidence type="ECO:0000256" key="2">
    <source>
        <dbReference type="SAM" id="Phobius"/>
    </source>
</evidence>
<keyword evidence="2" id="KW-1133">Transmembrane helix</keyword>
<dbReference type="EMBL" id="JADOUF010000001">
    <property type="protein sequence ID" value="MBG6135181.1"/>
    <property type="molecule type" value="Genomic_DNA"/>
</dbReference>
<dbReference type="Pfam" id="PF00892">
    <property type="entry name" value="EamA"/>
    <property type="match status" value="2"/>
</dbReference>
<dbReference type="InterPro" id="IPR052756">
    <property type="entry name" value="Alkyne_AA_exporter"/>
</dbReference>
<gene>
    <name evidence="4" type="ORF">IW245_001375</name>
</gene>
<accession>A0A8J7GQP5</accession>
<dbReference type="PANTHER" id="PTHR12715">
    <property type="entry name" value="TRANSPORTER, DRUG/METABOLITE EXPORTER FAMILY"/>
    <property type="match status" value="1"/>
</dbReference>
<dbReference type="InterPro" id="IPR037185">
    <property type="entry name" value="EmrE-like"/>
</dbReference>
<evidence type="ECO:0000256" key="1">
    <source>
        <dbReference type="ARBA" id="ARBA00007362"/>
    </source>
</evidence>
<feature type="transmembrane region" description="Helical" evidence="2">
    <location>
        <begin position="21"/>
        <end position="43"/>
    </location>
</feature>
<comment type="similarity">
    <text evidence="1">Belongs to the EamA transporter family.</text>
</comment>
<feature type="domain" description="EamA" evidence="3">
    <location>
        <begin position="167"/>
        <end position="301"/>
    </location>
</feature>
<keyword evidence="2" id="KW-0472">Membrane</keyword>
<dbReference type="Proteomes" id="UP000622552">
    <property type="component" value="Unassembled WGS sequence"/>
</dbReference>
<name>A0A8J7GQP5_9ACTN</name>
<proteinExistence type="inferred from homology"/>
<feature type="transmembrane region" description="Helical" evidence="2">
    <location>
        <begin position="196"/>
        <end position="214"/>
    </location>
</feature>
<dbReference type="Gene3D" id="1.10.3730.20">
    <property type="match status" value="1"/>
</dbReference>
<feature type="domain" description="EamA" evidence="3">
    <location>
        <begin position="27"/>
        <end position="152"/>
    </location>
</feature>
<dbReference type="AlphaFoldDB" id="A0A8J7GQP5"/>
<feature type="transmembrane region" description="Helical" evidence="2">
    <location>
        <begin position="49"/>
        <end position="70"/>
    </location>
</feature>
<protein>
    <submittedName>
        <fullName evidence="4">Drug/metabolite transporter (DMT)-like permease</fullName>
    </submittedName>
</protein>
<feature type="transmembrane region" description="Helical" evidence="2">
    <location>
        <begin position="135"/>
        <end position="153"/>
    </location>
</feature>
<dbReference type="GO" id="GO:0016020">
    <property type="term" value="C:membrane"/>
    <property type="evidence" value="ECO:0007669"/>
    <property type="project" value="InterPro"/>
</dbReference>
<feature type="transmembrane region" description="Helical" evidence="2">
    <location>
        <begin position="226"/>
        <end position="247"/>
    </location>
</feature>
<evidence type="ECO:0000259" key="3">
    <source>
        <dbReference type="Pfam" id="PF00892"/>
    </source>
</evidence>
<dbReference type="RefSeq" id="WP_197002329.1">
    <property type="nucleotide sequence ID" value="NZ_BONS01000003.1"/>
</dbReference>
<keyword evidence="5" id="KW-1185">Reference proteome</keyword>
<evidence type="ECO:0000313" key="4">
    <source>
        <dbReference type="EMBL" id="MBG6135181.1"/>
    </source>
</evidence>
<feature type="transmembrane region" description="Helical" evidence="2">
    <location>
        <begin position="82"/>
        <end position="101"/>
    </location>
</feature>
<feature type="transmembrane region" description="Helical" evidence="2">
    <location>
        <begin position="107"/>
        <end position="128"/>
    </location>
</feature>
<feature type="transmembrane region" description="Helical" evidence="2">
    <location>
        <begin position="165"/>
        <end position="184"/>
    </location>
</feature>
<sequence length="306" mass="31283">MSTSTTSKDAQLPSTGTSGRVPVDLPLAVVLWASAFVGIRAALPSYSPWQVAALRFGIASVVLVGFAIATRMPRPAVRDMPTLLALGGVGVAGYQLTLGLGEQRVSAGVAAFLVATVPVLTAVLAWFTLREGLGARGWTGIGVSCVGVVVIAVSGHDGLAGLRAGVPGVGLVLVAALCEAVFFIGQKPLLTRYSGLQVATWSIWSGTLFLLPGLPGALRALPTAQHAATASIVYLGVFPGAVAYLAWSRALARTAAARVTTALYLMPVGALLLAWPWLGEVPQPAALVGGALCLGGVVLTNSRRAR</sequence>
<organism evidence="4 5">
    <name type="scientific">Longispora fulva</name>
    <dbReference type="NCBI Taxonomy" id="619741"/>
    <lineage>
        <taxon>Bacteria</taxon>
        <taxon>Bacillati</taxon>
        <taxon>Actinomycetota</taxon>
        <taxon>Actinomycetes</taxon>
        <taxon>Micromonosporales</taxon>
        <taxon>Micromonosporaceae</taxon>
        <taxon>Longispora</taxon>
    </lineage>
</organism>
<dbReference type="SUPFAM" id="SSF103481">
    <property type="entry name" value="Multidrug resistance efflux transporter EmrE"/>
    <property type="match status" value="2"/>
</dbReference>
<comment type="caution">
    <text evidence="4">The sequence shown here is derived from an EMBL/GenBank/DDBJ whole genome shotgun (WGS) entry which is preliminary data.</text>
</comment>
<reference evidence="4" key="1">
    <citation type="submission" date="2020-11" db="EMBL/GenBank/DDBJ databases">
        <title>Sequencing the genomes of 1000 actinobacteria strains.</title>
        <authorList>
            <person name="Klenk H.-P."/>
        </authorList>
    </citation>
    <scope>NUCLEOTIDE SEQUENCE</scope>
    <source>
        <strain evidence="4">DSM 45356</strain>
    </source>
</reference>
<evidence type="ECO:0000313" key="5">
    <source>
        <dbReference type="Proteomes" id="UP000622552"/>
    </source>
</evidence>